<evidence type="ECO:0000259" key="5">
    <source>
        <dbReference type="Pfam" id="PF08623"/>
    </source>
</evidence>
<feature type="compositionally biased region" description="Acidic residues" evidence="4">
    <location>
        <begin position="229"/>
        <end position="269"/>
    </location>
</feature>
<dbReference type="PANTHER" id="PTHR12696">
    <property type="entry name" value="TIP120"/>
    <property type="match status" value="1"/>
</dbReference>
<organism evidence="6 7">
    <name type="scientific">Trichomonascus ciferrii</name>
    <dbReference type="NCBI Taxonomy" id="44093"/>
    <lineage>
        <taxon>Eukaryota</taxon>
        <taxon>Fungi</taxon>
        <taxon>Dikarya</taxon>
        <taxon>Ascomycota</taxon>
        <taxon>Saccharomycotina</taxon>
        <taxon>Dipodascomycetes</taxon>
        <taxon>Dipodascales</taxon>
        <taxon>Trichomonascaceae</taxon>
        <taxon>Trichomonascus</taxon>
        <taxon>Trichomonascus ciferrii complex</taxon>
    </lineage>
</organism>
<dbReference type="InterPro" id="IPR013932">
    <property type="entry name" value="TATA-bd_TIP120"/>
</dbReference>
<dbReference type="InterPro" id="IPR039852">
    <property type="entry name" value="CAND1/CAND2"/>
</dbReference>
<keyword evidence="3" id="KW-0833">Ubl conjugation pathway</keyword>
<dbReference type="AlphaFoldDB" id="A0A642V2I3"/>
<proteinExistence type="inferred from homology"/>
<evidence type="ECO:0000256" key="1">
    <source>
        <dbReference type="ARBA" id="ARBA00007657"/>
    </source>
</evidence>
<gene>
    <name evidence="6" type="ORF">TRICI_003924</name>
</gene>
<sequence>MKKRLKQDSKGDASSITYMAIRTIVCKANASPNVARILTTHLFELLDVKEESSIDFLDVLIDHLKRFGSSIGDKEVVALETYLRHVLSDGKGIVRKRGAIAFGYLLRYLNEAQWQAVVKFIVAGLDDARSDPSTVKILVFLTGILAKNDANRFRGCLNELFGRVHRCLREDLLEDVDESDEDLVEIRETGLVTMEAIAGLGYPVIEPLVDTLLSTVNNFISYDPNYNEPESEDENDDDNDDVEMGDEDEAEDDDEFDMSDDDADQFSDDEDQSWKLRRYAFKLCSAVVHAAPYNLAKIYDALLKSIIKRVSAEREDTVKLEAINALSVMIVAAADEGPYYTSKAVRARRSSDASMKTDSDPQSMLEENSRKLVKIVKGASTSSNVNILHGFIIEILQNLIVVLKGLQPDELNTVVNVLSSLSKSKPAILVDLLQAVSAVLKKHDLAALEPHLPSLVEIIILGIQDSYYKVSSQGLDVVLDLLSTGANEIPLLDRVESGIVAKATSNSYDLETRERAIKALSSLLGHASLPASNVESGVAVITELLSNEALRLAAVNAVELVAKNKPVSKEIPVWTGNVLQSLCGFLKQSSRPLRLSSLNAIYSIVSGEASPELKGCYSEVRLQCLKHGNDVLQSVTDNQILSIIFAILRVLTAMNLGGDNTDTAQFIVSVLNKTSGSIADTSLMELVEVLAQSIPANVGKQMVSEFESTKKGDNELFAQVVSCLLQQQPDFSSTFVAKYEQNLANNVDVKWSAMVLGNIGKKSTIDVELNVIVNQFSSEDEGIRTACAQALGDISSNHIETHLDKILQGLSSDNKATYLYLTAVREIILSENIKQLPQALEKIWTQLFTLNNADEGERAKVAECIGRLSILDPERFLPELRNYLSSPDWAVRVTALSSVKYTFGQSHDRYDEFLRPIILNFLELVEDEKLEIRQVALSTLISAIHNKPNLVVPHLPKLLPILNKETMIDESRIRHVQMGPFKQKFDDGLYLRKTAYETIYTLVTTLSPARLKSILNLEILLDRVISGLSDEHDIKVLSCVTLGRIAGVDFDLLISAPDGGISNIIGKFNGLLGVRVKENAIKQEFEKQSEVVRSVQRASHQIDDVIQAKVKEGDSSGLSDVELSEWNQYISGIAKTPN</sequence>
<dbReference type="InterPro" id="IPR016024">
    <property type="entry name" value="ARM-type_fold"/>
</dbReference>
<evidence type="ECO:0000313" key="7">
    <source>
        <dbReference type="Proteomes" id="UP000761534"/>
    </source>
</evidence>
<name>A0A642V2I3_9ASCO</name>
<keyword evidence="2" id="KW-0677">Repeat</keyword>
<comment type="caution">
    <text evidence="6">The sequence shown here is derived from an EMBL/GenBank/DDBJ whole genome shotgun (WGS) entry which is preliminary data.</text>
</comment>
<dbReference type="Gene3D" id="1.25.10.10">
    <property type="entry name" value="Leucine-rich Repeat Variant"/>
    <property type="match status" value="1"/>
</dbReference>
<reference evidence="6" key="1">
    <citation type="journal article" date="2019" name="G3 (Bethesda)">
        <title>Genome Assemblies of Two Rare Opportunistic Yeast Pathogens: Diutina rugosa (syn. Candida rugosa) and Trichomonascus ciferrii (syn. Candida ciferrii).</title>
        <authorList>
            <person name="Mixao V."/>
            <person name="Saus E."/>
            <person name="Hansen A.P."/>
            <person name="Lass-Florl C."/>
            <person name="Gabaldon T."/>
        </authorList>
    </citation>
    <scope>NUCLEOTIDE SEQUENCE</scope>
    <source>
        <strain evidence="6">CBS 4856</strain>
    </source>
</reference>
<dbReference type="GO" id="GO:0010265">
    <property type="term" value="P:SCF complex assembly"/>
    <property type="evidence" value="ECO:0007669"/>
    <property type="project" value="InterPro"/>
</dbReference>
<evidence type="ECO:0000256" key="2">
    <source>
        <dbReference type="ARBA" id="ARBA00022737"/>
    </source>
</evidence>
<keyword evidence="7" id="KW-1185">Reference proteome</keyword>
<dbReference type="Proteomes" id="UP000761534">
    <property type="component" value="Unassembled WGS sequence"/>
</dbReference>
<protein>
    <recommendedName>
        <fullName evidence="5">TATA-binding protein interacting (TIP20) domain-containing protein</fullName>
    </recommendedName>
</protein>
<comment type="similarity">
    <text evidence="1">Belongs to the CAND family.</text>
</comment>
<dbReference type="VEuPathDB" id="FungiDB:TRICI_003924"/>
<dbReference type="OrthoDB" id="6260732at2759"/>
<evidence type="ECO:0000313" key="6">
    <source>
        <dbReference type="EMBL" id="KAA8911202.1"/>
    </source>
</evidence>
<dbReference type="InterPro" id="IPR011989">
    <property type="entry name" value="ARM-like"/>
</dbReference>
<evidence type="ECO:0000256" key="4">
    <source>
        <dbReference type="SAM" id="MobiDB-lite"/>
    </source>
</evidence>
<dbReference type="SUPFAM" id="SSF48371">
    <property type="entry name" value="ARM repeat"/>
    <property type="match status" value="1"/>
</dbReference>
<dbReference type="EMBL" id="SWFS01000291">
    <property type="protein sequence ID" value="KAA8911202.1"/>
    <property type="molecule type" value="Genomic_DNA"/>
</dbReference>
<evidence type="ECO:0000256" key="3">
    <source>
        <dbReference type="ARBA" id="ARBA00022786"/>
    </source>
</evidence>
<feature type="region of interest" description="Disordered" evidence="4">
    <location>
        <begin position="223"/>
        <end position="269"/>
    </location>
</feature>
<feature type="domain" description="TATA-binding protein interacting (TIP20)" evidence="5">
    <location>
        <begin position="950"/>
        <end position="1131"/>
    </location>
</feature>
<dbReference type="Pfam" id="PF08623">
    <property type="entry name" value="TIP120"/>
    <property type="match status" value="1"/>
</dbReference>
<accession>A0A642V2I3</accession>
<dbReference type="Pfam" id="PF25782">
    <property type="entry name" value="TPR_CAND1"/>
    <property type="match status" value="1"/>
</dbReference>